<dbReference type="InterPro" id="IPR005335">
    <property type="entry name" value="Terminase_ssu"/>
</dbReference>
<name>A0A9D1PGI5_9FIRM</name>
<dbReference type="GO" id="GO:0051276">
    <property type="term" value="P:chromosome organization"/>
    <property type="evidence" value="ECO:0007669"/>
    <property type="project" value="InterPro"/>
</dbReference>
<dbReference type="PANTHER" id="PTHR41328:SF2">
    <property type="entry name" value="TERMINASE SMALL SUBUNIT"/>
    <property type="match status" value="1"/>
</dbReference>
<organism evidence="3 4">
    <name type="scientific">Candidatus Butyricicoccus avistercoris</name>
    <dbReference type="NCBI Taxonomy" id="2838518"/>
    <lineage>
        <taxon>Bacteria</taxon>
        <taxon>Bacillati</taxon>
        <taxon>Bacillota</taxon>
        <taxon>Clostridia</taxon>
        <taxon>Eubacteriales</taxon>
        <taxon>Butyricicoccaceae</taxon>
        <taxon>Butyricicoccus</taxon>
    </lineage>
</organism>
<evidence type="ECO:0000256" key="2">
    <source>
        <dbReference type="ARBA" id="ARBA00023219"/>
    </source>
</evidence>
<keyword evidence="1" id="KW-1188">Viral release from host cell</keyword>
<protein>
    <submittedName>
        <fullName evidence="3">Terminase small subunit</fullName>
    </submittedName>
</protein>
<accession>A0A9D1PGI5</accession>
<dbReference type="AlphaFoldDB" id="A0A9D1PGI5"/>
<gene>
    <name evidence="3" type="ORF">H9746_00835</name>
</gene>
<reference evidence="3" key="2">
    <citation type="submission" date="2021-04" db="EMBL/GenBank/DDBJ databases">
        <authorList>
            <person name="Gilroy R."/>
        </authorList>
    </citation>
    <scope>NUCLEOTIDE SEQUENCE</scope>
    <source>
        <strain evidence="3">CHK193-4272</strain>
    </source>
</reference>
<reference evidence="3" key="1">
    <citation type="journal article" date="2021" name="PeerJ">
        <title>Extensive microbial diversity within the chicken gut microbiome revealed by metagenomics and culture.</title>
        <authorList>
            <person name="Gilroy R."/>
            <person name="Ravi A."/>
            <person name="Getino M."/>
            <person name="Pursley I."/>
            <person name="Horton D.L."/>
            <person name="Alikhan N.F."/>
            <person name="Baker D."/>
            <person name="Gharbi K."/>
            <person name="Hall N."/>
            <person name="Watson M."/>
            <person name="Adriaenssens E.M."/>
            <person name="Foster-Nyarko E."/>
            <person name="Jarju S."/>
            <person name="Secka A."/>
            <person name="Antonio M."/>
            <person name="Oren A."/>
            <person name="Chaudhuri R.R."/>
            <person name="La Ragione R."/>
            <person name="Hildebrand F."/>
            <person name="Pallen M.J."/>
        </authorList>
    </citation>
    <scope>NUCLEOTIDE SEQUENCE</scope>
    <source>
        <strain evidence="3">CHK193-4272</strain>
    </source>
</reference>
<dbReference type="Proteomes" id="UP000886808">
    <property type="component" value="Unassembled WGS sequence"/>
</dbReference>
<dbReference type="InterPro" id="IPR052404">
    <property type="entry name" value="SPP1-like_terminase"/>
</dbReference>
<sequence length="143" mass="16080">MTDKQKKFCDEYLIDCNGRRAYKAAYPNVKKDAVADVNASRLLSNTKVKKYIDEQLSKIHSNKIADAQEVMEYLTSVIRGESSSSVLAFCGDGRQKVIKKHPDEKERMKAAELIGKRYGLFTYKVEMGGAVPVIIVGDDQLEE</sequence>
<dbReference type="Gene3D" id="6.10.140.2160">
    <property type="match status" value="1"/>
</dbReference>
<comment type="caution">
    <text evidence="3">The sequence shown here is derived from an EMBL/GenBank/DDBJ whole genome shotgun (WGS) entry which is preliminary data.</text>
</comment>
<dbReference type="Pfam" id="PF03592">
    <property type="entry name" value="Terminase_2"/>
    <property type="match status" value="1"/>
</dbReference>
<dbReference type="InterPro" id="IPR038713">
    <property type="entry name" value="Terminase_Gp1_N_sf"/>
</dbReference>
<dbReference type="PANTHER" id="PTHR41328">
    <property type="entry name" value="TERMINASE SMALL SUBUNIT-RELATED"/>
    <property type="match status" value="1"/>
</dbReference>
<proteinExistence type="predicted"/>
<dbReference type="EMBL" id="DXIE01000007">
    <property type="protein sequence ID" value="HIV61390.1"/>
    <property type="molecule type" value="Genomic_DNA"/>
</dbReference>
<evidence type="ECO:0000313" key="3">
    <source>
        <dbReference type="EMBL" id="HIV61390.1"/>
    </source>
</evidence>
<keyword evidence="2" id="KW-0231">Viral genome packaging</keyword>
<evidence type="ECO:0000313" key="4">
    <source>
        <dbReference type="Proteomes" id="UP000886808"/>
    </source>
</evidence>
<dbReference type="Gene3D" id="1.10.10.1400">
    <property type="entry name" value="Terminase, small subunit, N-terminal DNA-binding domain, HTH motif"/>
    <property type="match status" value="1"/>
</dbReference>
<evidence type="ECO:0000256" key="1">
    <source>
        <dbReference type="ARBA" id="ARBA00022612"/>
    </source>
</evidence>